<organism evidence="1 2">
    <name type="scientific">Candidatus Gottesmanbacteria bacterium RIFCSPLOWO2_01_FULL_39_12b</name>
    <dbReference type="NCBI Taxonomy" id="1798388"/>
    <lineage>
        <taxon>Bacteria</taxon>
        <taxon>Candidatus Gottesmaniibacteriota</taxon>
    </lineage>
</organism>
<comment type="caution">
    <text evidence="1">The sequence shown here is derived from an EMBL/GenBank/DDBJ whole genome shotgun (WGS) entry which is preliminary data.</text>
</comment>
<name>A0A1F6AMZ2_9BACT</name>
<evidence type="ECO:0000313" key="2">
    <source>
        <dbReference type="Proteomes" id="UP000176609"/>
    </source>
</evidence>
<dbReference type="EMBL" id="MFJR01000014">
    <property type="protein sequence ID" value="OGG26038.1"/>
    <property type="molecule type" value="Genomic_DNA"/>
</dbReference>
<accession>A0A1F6AMZ2</accession>
<evidence type="ECO:0000313" key="1">
    <source>
        <dbReference type="EMBL" id="OGG26038.1"/>
    </source>
</evidence>
<gene>
    <name evidence="1" type="ORF">A2960_05800</name>
</gene>
<dbReference type="Proteomes" id="UP000176609">
    <property type="component" value="Unassembled WGS sequence"/>
</dbReference>
<proteinExistence type="predicted"/>
<protein>
    <submittedName>
        <fullName evidence="1">Uncharacterized protein</fullName>
    </submittedName>
</protein>
<sequence>MMSSFVYIESDPNDSNYACRVSEIDEISIEEIKNCGQFGVAVYNCCDMGDAILDKNSNLIISCGGMSNYSGECEKYSSQNNRTVTKCRKI</sequence>
<reference evidence="1 2" key="1">
    <citation type="journal article" date="2016" name="Nat. Commun.">
        <title>Thousands of microbial genomes shed light on interconnected biogeochemical processes in an aquifer system.</title>
        <authorList>
            <person name="Anantharaman K."/>
            <person name="Brown C.T."/>
            <person name="Hug L.A."/>
            <person name="Sharon I."/>
            <person name="Castelle C.J."/>
            <person name="Probst A.J."/>
            <person name="Thomas B.C."/>
            <person name="Singh A."/>
            <person name="Wilkins M.J."/>
            <person name="Karaoz U."/>
            <person name="Brodie E.L."/>
            <person name="Williams K.H."/>
            <person name="Hubbard S.S."/>
            <person name="Banfield J.F."/>
        </authorList>
    </citation>
    <scope>NUCLEOTIDE SEQUENCE [LARGE SCALE GENOMIC DNA]</scope>
</reference>
<dbReference type="AlphaFoldDB" id="A0A1F6AMZ2"/>